<dbReference type="InterPro" id="IPR036866">
    <property type="entry name" value="RibonucZ/Hydroxyglut_hydro"/>
</dbReference>
<organism evidence="2 3">
    <name type="scientific">Actinokineospora auranticolor</name>
    <dbReference type="NCBI Taxonomy" id="155976"/>
    <lineage>
        <taxon>Bacteria</taxon>
        <taxon>Bacillati</taxon>
        <taxon>Actinomycetota</taxon>
        <taxon>Actinomycetes</taxon>
        <taxon>Pseudonocardiales</taxon>
        <taxon>Pseudonocardiaceae</taxon>
        <taxon>Actinokineospora</taxon>
    </lineage>
</organism>
<name>A0A2S6GV66_9PSEU</name>
<dbReference type="OrthoDB" id="2273115at2"/>
<dbReference type="InterPro" id="IPR050855">
    <property type="entry name" value="NDM-1-like"/>
</dbReference>
<proteinExistence type="predicted"/>
<sequence>MRWIEVADRVYARRYEELDQTLGLVIGDERCLVIDTGTDEHHGAEWAAAIRGLTALPWTVVITHAHWDHFFGTAAFGDAPVLAHPRCTTEMREHGGVQAEKWAAKYRVDGRDEVAERLLSARLVLPTEEIADSVEVDLGGRVVSLVHPGRGHTDNDLIAHVPDAGVVFAGDTVEQGAPPSVGEDSYPLEWPAALDTLLGLDPRTVVPGHGEPVDAEFVLAQRAEIAGRSDR</sequence>
<dbReference type="PANTHER" id="PTHR42951">
    <property type="entry name" value="METALLO-BETA-LACTAMASE DOMAIN-CONTAINING"/>
    <property type="match status" value="1"/>
</dbReference>
<dbReference type="Pfam" id="PF00753">
    <property type="entry name" value="Lactamase_B"/>
    <property type="match status" value="1"/>
</dbReference>
<dbReference type="SMART" id="SM00849">
    <property type="entry name" value="Lactamase_B"/>
    <property type="match status" value="1"/>
</dbReference>
<keyword evidence="3" id="KW-1185">Reference proteome</keyword>
<evidence type="ECO:0000259" key="1">
    <source>
        <dbReference type="SMART" id="SM00849"/>
    </source>
</evidence>
<gene>
    <name evidence="2" type="ORF">CLV40_104269</name>
</gene>
<keyword evidence="2" id="KW-0378">Hydrolase</keyword>
<reference evidence="2 3" key="1">
    <citation type="submission" date="2018-02" db="EMBL/GenBank/DDBJ databases">
        <title>Genomic Encyclopedia of Archaeal and Bacterial Type Strains, Phase II (KMG-II): from individual species to whole genera.</title>
        <authorList>
            <person name="Goeker M."/>
        </authorList>
    </citation>
    <scope>NUCLEOTIDE SEQUENCE [LARGE SCALE GENOMIC DNA]</scope>
    <source>
        <strain evidence="2 3">YU 961-1</strain>
    </source>
</reference>
<dbReference type="Proteomes" id="UP000239203">
    <property type="component" value="Unassembled WGS sequence"/>
</dbReference>
<protein>
    <submittedName>
        <fullName evidence="2">Glyoxylase-like metal-dependent hydrolase (Beta-lactamase superfamily II)</fullName>
    </submittedName>
</protein>
<accession>A0A2S6GV66</accession>
<dbReference type="AlphaFoldDB" id="A0A2S6GV66"/>
<dbReference type="CDD" id="cd16282">
    <property type="entry name" value="metallo-hydrolase-like_MBL-fold"/>
    <property type="match status" value="1"/>
</dbReference>
<dbReference type="EMBL" id="PTIX01000004">
    <property type="protein sequence ID" value="PPK69021.1"/>
    <property type="molecule type" value="Genomic_DNA"/>
</dbReference>
<dbReference type="Gene3D" id="3.60.15.10">
    <property type="entry name" value="Ribonuclease Z/Hydroxyacylglutathione hydrolase-like"/>
    <property type="match status" value="1"/>
</dbReference>
<comment type="caution">
    <text evidence="2">The sequence shown here is derived from an EMBL/GenBank/DDBJ whole genome shotgun (WGS) entry which is preliminary data.</text>
</comment>
<dbReference type="SUPFAM" id="SSF56281">
    <property type="entry name" value="Metallo-hydrolase/oxidoreductase"/>
    <property type="match status" value="1"/>
</dbReference>
<evidence type="ECO:0000313" key="2">
    <source>
        <dbReference type="EMBL" id="PPK69021.1"/>
    </source>
</evidence>
<feature type="domain" description="Metallo-beta-lactamase" evidence="1">
    <location>
        <begin position="19"/>
        <end position="209"/>
    </location>
</feature>
<dbReference type="GO" id="GO:0016787">
    <property type="term" value="F:hydrolase activity"/>
    <property type="evidence" value="ECO:0007669"/>
    <property type="project" value="UniProtKB-KW"/>
</dbReference>
<dbReference type="PANTHER" id="PTHR42951:SF4">
    <property type="entry name" value="ACYL-COENZYME A THIOESTERASE MBLAC2"/>
    <property type="match status" value="1"/>
</dbReference>
<dbReference type="InterPro" id="IPR001279">
    <property type="entry name" value="Metallo-B-lactamas"/>
</dbReference>
<dbReference type="RefSeq" id="WP_104478548.1">
    <property type="nucleotide sequence ID" value="NZ_CP154825.1"/>
</dbReference>
<evidence type="ECO:0000313" key="3">
    <source>
        <dbReference type="Proteomes" id="UP000239203"/>
    </source>
</evidence>